<sequence>MYSKGNSFFPPVLASFSIDEPVVKPDFEENLPTTVYQPFLEDLFKLLLAEFPKHQFILTGSAAKQLQDATKPNPNDLDFLMGNEDLIQGLSQIKAVLKQMAVQFTFDDMRGTLVVVHNDHAIKIQLIDAHTSYHCYPPRAQLNDLRAHGSIRMLAAAVIPEVDINHEIIDLDGNVLDVNEIELPDFSMQ</sequence>
<dbReference type="EMBL" id="CP071527">
    <property type="protein sequence ID" value="USQ13168.1"/>
    <property type="molecule type" value="Genomic_DNA"/>
</dbReference>
<protein>
    <submittedName>
        <fullName evidence="1">Uncharacterized protein</fullName>
    </submittedName>
</protein>
<gene>
    <name evidence="1" type="ORF">J2N86_10775</name>
</gene>
<evidence type="ECO:0000313" key="1">
    <source>
        <dbReference type="EMBL" id="USQ13168.1"/>
    </source>
</evidence>
<dbReference type="RefSeq" id="WP_252579460.1">
    <property type="nucleotide sequence ID" value="NZ_CP071527.1"/>
</dbReference>
<accession>A0ABY4Y6A9</accession>
<organism evidence="1 2">
    <name type="scientific">Legionella lytica</name>
    <dbReference type="NCBI Taxonomy" id="96232"/>
    <lineage>
        <taxon>Bacteria</taxon>
        <taxon>Pseudomonadati</taxon>
        <taxon>Pseudomonadota</taxon>
        <taxon>Gammaproteobacteria</taxon>
        <taxon>Legionellales</taxon>
        <taxon>Legionellaceae</taxon>
        <taxon>Legionella</taxon>
    </lineage>
</organism>
<proteinExistence type="predicted"/>
<keyword evidence="2" id="KW-1185">Reference proteome</keyword>
<name>A0ABY4Y6A9_9GAMM</name>
<reference evidence="1" key="1">
    <citation type="submission" date="2021-03" db="EMBL/GenBank/DDBJ databases">
        <title>Legionella lytica PCM 2298.</title>
        <authorList>
            <person name="Koper P."/>
        </authorList>
    </citation>
    <scope>NUCLEOTIDE SEQUENCE</scope>
    <source>
        <strain evidence="1">PCM 2298</strain>
    </source>
</reference>
<evidence type="ECO:0000313" key="2">
    <source>
        <dbReference type="Proteomes" id="UP001057474"/>
    </source>
</evidence>
<dbReference type="Proteomes" id="UP001057474">
    <property type="component" value="Chromosome"/>
</dbReference>